<gene>
    <name evidence="9" type="ORF">K1W69_09090</name>
</gene>
<sequence length="429" mass="45144">MMAVIAFVALGCLMLLRVPIGLAMGIVGAVGVGQIIGWHGAYRMIGTIAIRTTTDYAFGIIPMFLLMGAIVSHSGISTELYRAANAFVGRFRGGLALATIGACGGFSAISGSSVATAATFSSVAFPEMVRKNYPRSLAAGVIAAGGTLGILIPPSTVLAVYGIITQQDIGKLFIAGILPGMLAIAMYMLTISAIGFLKPGFLPEGHRAEWREKIESLKGIWATLVLFCFVIGGLYGGLFTPTEAGATGAAGAFVIGLLRRRLSLSAIRSALIDTTRVSAAIFTILIGALLFGYFLALTQTPQAITSFLANLGVGSYGVLILILLMYLCLGCVMDSMAMIVLTLPIVFPIILNLGFDPIWFGIVLVVVVELGIITPPIGINLFVIKSVMSDVRLNDIYRGVTPFIVTDILRLALLVAFPAISLFLPSLMP</sequence>
<evidence type="ECO:0000256" key="4">
    <source>
        <dbReference type="ARBA" id="ARBA00022692"/>
    </source>
</evidence>
<evidence type="ECO:0000256" key="5">
    <source>
        <dbReference type="ARBA" id="ARBA00022989"/>
    </source>
</evidence>
<dbReference type="InterPro" id="IPR004681">
    <property type="entry name" value="TRAP_DctM"/>
</dbReference>
<comment type="caution">
    <text evidence="7">Lacks conserved residue(s) required for the propagation of feature annotation.</text>
</comment>
<evidence type="ECO:0000313" key="9">
    <source>
        <dbReference type="EMBL" id="MBW8637341.1"/>
    </source>
</evidence>
<comment type="caution">
    <text evidence="9">The sequence shown here is derived from an EMBL/GenBank/DDBJ whole genome shotgun (WGS) entry which is preliminary data.</text>
</comment>
<reference evidence="9" key="1">
    <citation type="submission" date="2021-08" db="EMBL/GenBank/DDBJ databases">
        <title>Hoeflea bacterium WL0058 sp. nov., isolated from the sediment.</title>
        <authorList>
            <person name="Wang L."/>
            <person name="Zhang D."/>
        </authorList>
    </citation>
    <scope>NUCLEOTIDE SEQUENCE</scope>
    <source>
        <strain evidence="9">WL0058</strain>
    </source>
</reference>
<accession>A0AAE3D103</accession>
<feature type="transmembrane region" description="Helical" evidence="7">
    <location>
        <begin position="96"/>
        <end position="125"/>
    </location>
</feature>
<feature type="transmembrane region" description="Helical" evidence="7">
    <location>
        <begin position="274"/>
        <end position="295"/>
    </location>
</feature>
<feature type="transmembrane region" description="Helical" evidence="7">
    <location>
        <begin position="336"/>
        <end position="353"/>
    </location>
</feature>
<dbReference type="NCBIfam" id="TIGR00786">
    <property type="entry name" value="dctM"/>
    <property type="match status" value="1"/>
</dbReference>
<dbReference type="Pfam" id="PF06808">
    <property type="entry name" value="DctM"/>
    <property type="match status" value="1"/>
</dbReference>
<organism evidence="9 10">
    <name type="scientific">Flavimaribacter sediminis</name>
    <dbReference type="NCBI Taxonomy" id="2865987"/>
    <lineage>
        <taxon>Bacteria</taxon>
        <taxon>Pseudomonadati</taxon>
        <taxon>Pseudomonadota</taxon>
        <taxon>Alphaproteobacteria</taxon>
        <taxon>Hyphomicrobiales</taxon>
        <taxon>Rhizobiaceae</taxon>
        <taxon>Flavimaribacter</taxon>
    </lineage>
</organism>
<proteinExistence type="inferred from homology"/>
<keyword evidence="10" id="KW-1185">Reference proteome</keyword>
<keyword evidence="7" id="KW-0813">Transport</keyword>
<evidence type="ECO:0000256" key="7">
    <source>
        <dbReference type="RuleBase" id="RU369079"/>
    </source>
</evidence>
<feature type="transmembrane region" description="Helical" evidence="7">
    <location>
        <begin position="359"/>
        <end position="383"/>
    </location>
</feature>
<dbReference type="PIRSF" id="PIRSF006066">
    <property type="entry name" value="HI0050"/>
    <property type="match status" value="1"/>
</dbReference>
<evidence type="ECO:0000256" key="1">
    <source>
        <dbReference type="ARBA" id="ARBA00004429"/>
    </source>
</evidence>
<comment type="subunit">
    <text evidence="7">The complex comprises the extracytoplasmic solute receptor protein and the two transmembrane proteins.</text>
</comment>
<protein>
    <recommendedName>
        <fullName evidence="7">TRAP transporter large permease protein</fullName>
    </recommendedName>
</protein>
<feature type="transmembrane region" description="Helical" evidence="7">
    <location>
        <begin position="307"/>
        <end position="329"/>
    </location>
</feature>
<dbReference type="EMBL" id="JAICBX010000002">
    <property type="protein sequence ID" value="MBW8637341.1"/>
    <property type="molecule type" value="Genomic_DNA"/>
</dbReference>
<comment type="function">
    <text evidence="7">Part of the tripartite ATP-independent periplasmic (TRAP) transport system.</text>
</comment>
<feature type="transmembrane region" description="Helical" evidence="7">
    <location>
        <begin position="173"/>
        <end position="197"/>
    </location>
</feature>
<dbReference type="PANTHER" id="PTHR33362:SF5">
    <property type="entry name" value="C4-DICARBOXYLATE TRAP TRANSPORTER LARGE PERMEASE PROTEIN DCTM"/>
    <property type="match status" value="1"/>
</dbReference>
<comment type="subcellular location">
    <subcellularLocation>
        <location evidence="1 7">Cell inner membrane</location>
        <topology evidence="1 7">Multi-pass membrane protein</topology>
    </subcellularLocation>
</comment>
<keyword evidence="3 7" id="KW-0997">Cell inner membrane</keyword>
<dbReference type="GO" id="GO:0022857">
    <property type="term" value="F:transmembrane transporter activity"/>
    <property type="evidence" value="ECO:0007669"/>
    <property type="project" value="UniProtKB-UniRule"/>
</dbReference>
<keyword evidence="4 7" id="KW-0812">Transmembrane</keyword>
<feature type="transmembrane region" description="Helical" evidence="7">
    <location>
        <begin position="218"/>
        <end position="238"/>
    </location>
</feature>
<evidence type="ECO:0000313" key="10">
    <source>
        <dbReference type="Proteomes" id="UP001196509"/>
    </source>
</evidence>
<keyword evidence="6 7" id="KW-0472">Membrane</keyword>
<dbReference type="RefSeq" id="WP_220228052.1">
    <property type="nucleotide sequence ID" value="NZ_JAICBX010000002.1"/>
</dbReference>
<feature type="domain" description="TRAP C4-dicarboxylate transport system permease DctM subunit" evidence="8">
    <location>
        <begin position="8"/>
        <end position="420"/>
    </location>
</feature>
<keyword evidence="2" id="KW-1003">Cell membrane</keyword>
<evidence type="ECO:0000259" key="8">
    <source>
        <dbReference type="Pfam" id="PF06808"/>
    </source>
</evidence>
<dbReference type="Proteomes" id="UP001196509">
    <property type="component" value="Unassembled WGS sequence"/>
</dbReference>
<feature type="transmembrane region" description="Helical" evidence="7">
    <location>
        <begin position="57"/>
        <end position="76"/>
    </location>
</feature>
<evidence type="ECO:0000256" key="2">
    <source>
        <dbReference type="ARBA" id="ARBA00022475"/>
    </source>
</evidence>
<dbReference type="PANTHER" id="PTHR33362">
    <property type="entry name" value="SIALIC ACID TRAP TRANSPORTER PERMEASE PROTEIN SIAT-RELATED"/>
    <property type="match status" value="1"/>
</dbReference>
<name>A0AAE3D103_9HYPH</name>
<keyword evidence="5 7" id="KW-1133">Transmembrane helix</keyword>
<feature type="transmembrane region" description="Helical" evidence="7">
    <location>
        <begin position="137"/>
        <end position="161"/>
    </location>
</feature>
<comment type="similarity">
    <text evidence="7">Belongs to the TRAP transporter large permease family.</text>
</comment>
<evidence type="ECO:0000256" key="3">
    <source>
        <dbReference type="ARBA" id="ARBA00022519"/>
    </source>
</evidence>
<feature type="transmembrane region" description="Helical" evidence="7">
    <location>
        <begin position="404"/>
        <end position="424"/>
    </location>
</feature>
<dbReference type="InterPro" id="IPR010656">
    <property type="entry name" value="DctM"/>
</dbReference>
<evidence type="ECO:0000256" key="6">
    <source>
        <dbReference type="ARBA" id="ARBA00023136"/>
    </source>
</evidence>
<dbReference type="GO" id="GO:0005886">
    <property type="term" value="C:plasma membrane"/>
    <property type="evidence" value="ECO:0007669"/>
    <property type="project" value="UniProtKB-SubCell"/>
</dbReference>
<dbReference type="AlphaFoldDB" id="A0AAE3D103"/>